<protein>
    <submittedName>
        <fullName evidence="1">Uncharacterized protein</fullName>
    </submittedName>
</protein>
<proteinExistence type="predicted"/>
<organism evidence="1 2">
    <name type="scientific">Sphingomonas arvum</name>
    <dbReference type="NCBI Taxonomy" id="2992113"/>
    <lineage>
        <taxon>Bacteria</taxon>
        <taxon>Pseudomonadati</taxon>
        <taxon>Pseudomonadota</taxon>
        <taxon>Alphaproteobacteria</taxon>
        <taxon>Sphingomonadales</taxon>
        <taxon>Sphingomonadaceae</taxon>
        <taxon>Sphingomonas</taxon>
    </lineage>
</organism>
<dbReference type="RefSeq" id="WP_264881830.1">
    <property type="nucleotide sequence ID" value="NZ_JAPDOB010000001.1"/>
</dbReference>
<accession>A0ABT3JFG5</accession>
<dbReference type="Proteomes" id="UP001526246">
    <property type="component" value="Unassembled WGS sequence"/>
</dbReference>
<keyword evidence="2" id="KW-1185">Reference proteome</keyword>
<evidence type="ECO:0000313" key="1">
    <source>
        <dbReference type="EMBL" id="MCW3797546.1"/>
    </source>
</evidence>
<sequence length="74" mass="8324">MACADYDARRWDATLEPVRQIARPRGLLPLVAQSRAGWERGMATADLYCLTYAAALVAPRRERLEALIRAVPLR</sequence>
<name>A0ABT3JFG5_9SPHN</name>
<gene>
    <name evidence="1" type="ORF">OMW55_06990</name>
</gene>
<comment type="caution">
    <text evidence="1">The sequence shown here is derived from an EMBL/GenBank/DDBJ whole genome shotgun (WGS) entry which is preliminary data.</text>
</comment>
<reference evidence="1 2" key="1">
    <citation type="submission" date="2022-10" db="EMBL/GenBank/DDBJ databases">
        <title>Sphingomonas sp.</title>
        <authorList>
            <person name="Jin C."/>
        </authorList>
    </citation>
    <scope>NUCLEOTIDE SEQUENCE [LARGE SCALE GENOMIC DNA]</scope>
    <source>
        <strain evidence="1 2">BN140010</strain>
    </source>
</reference>
<dbReference type="EMBL" id="JAPDOB010000001">
    <property type="protein sequence ID" value="MCW3797546.1"/>
    <property type="molecule type" value="Genomic_DNA"/>
</dbReference>
<evidence type="ECO:0000313" key="2">
    <source>
        <dbReference type="Proteomes" id="UP001526246"/>
    </source>
</evidence>